<dbReference type="RefSeq" id="WP_192395963.1">
    <property type="nucleotide sequence ID" value="NZ_CAJHIU010000003.1"/>
</dbReference>
<comment type="caution">
    <text evidence="2">The sequence shown here is derived from an EMBL/GenBank/DDBJ whole genome shotgun (WGS) entry which is preliminary data.</text>
</comment>
<dbReference type="Gene3D" id="3.40.50.1820">
    <property type="entry name" value="alpha/beta hydrolase"/>
    <property type="match status" value="1"/>
</dbReference>
<dbReference type="GO" id="GO:0016787">
    <property type="term" value="F:hydrolase activity"/>
    <property type="evidence" value="ECO:0007669"/>
    <property type="project" value="UniProtKB-KW"/>
</dbReference>
<dbReference type="InterPro" id="IPR029058">
    <property type="entry name" value="AB_hydrolase_fold"/>
</dbReference>
<sequence length="258" mass="29253">MPEAAAGQHWLLLRGLCREATHWGNFPDLLQQAFPQSTVSTIDLPGTGRYYQESSPDSIEAITAQVRGQALDYGLLAKPVTLLALSLGGMVAWEWLQRYPHDIAAAALVNTSFAGLSPFYRRMRWQSYPQFFQLLLERDLYNRELAILQLVSNRQDLYAETAKAWTAIQQLRPISLANCVRQLKAAARYRPSQRKPETPLLILNGRGDRLVAPACSDAIHNKWQIDIFKHPWAGHDLCMDDGAWVANRLQDWMNQPTV</sequence>
<evidence type="ECO:0000259" key="1">
    <source>
        <dbReference type="Pfam" id="PF12697"/>
    </source>
</evidence>
<dbReference type="InterPro" id="IPR000073">
    <property type="entry name" value="AB_hydrolase_1"/>
</dbReference>
<feature type="domain" description="AB hydrolase-1" evidence="1">
    <location>
        <begin position="11"/>
        <end position="247"/>
    </location>
</feature>
<dbReference type="SUPFAM" id="SSF53474">
    <property type="entry name" value="alpha/beta-Hydrolases"/>
    <property type="match status" value="1"/>
</dbReference>
<organism evidence="2 3">
    <name type="scientific">Methylomonas fluvii</name>
    <dbReference type="NCBI Taxonomy" id="1854564"/>
    <lineage>
        <taxon>Bacteria</taxon>
        <taxon>Pseudomonadati</taxon>
        <taxon>Pseudomonadota</taxon>
        <taxon>Gammaproteobacteria</taxon>
        <taxon>Methylococcales</taxon>
        <taxon>Methylococcaceae</taxon>
        <taxon>Methylomonas</taxon>
    </lineage>
</organism>
<dbReference type="PANTHER" id="PTHR43798:SF33">
    <property type="entry name" value="HYDROLASE, PUTATIVE (AFU_ORTHOLOGUE AFUA_2G14860)-RELATED"/>
    <property type="match status" value="1"/>
</dbReference>
<keyword evidence="3" id="KW-1185">Reference proteome</keyword>
<evidence type="ECO:0000313" key="2">
    <source>
        <dbReference type="EMBL" id="MBD9363266.1"/>
    </source>
</evidence>
<gene>
    <name evidence="2" type="ORF">EBB_22830</name>
</gene>
<name>A0ABR9DKC0_9GAMM</name>
<proteinExistence type="predicted"/>
<keyword evidence="2" id="KW-0378">Hydrolase</keyword>
<dbReference type="Pfam" id="PF12697">
    <property type="entry name" value="Abhydrolase_6"/>
    <property type="match status" value="1"/>
</dbReference>
<dbReference type="EMBL" id="JACXST010000003">
    <property type="protein sequence ID" value="MBD9363266.1"/>
    <property type="molecule type" value="Genomic_DNA"/>
</dbReference>
<accession>A0ABR9DKC0</accession>
<dbReference type="Proteomes" id="UP000641152">
    <property type="component" value="Unassembled WGS sequence"/>
</dbReference>
<dbReference type="PANTHER" id="PTHR43798">
    <property type="entry name" value="MONOACYLGLYCEROL LIPASE"/>
    <property type="match status" value="1"/>
</dbReference>
<dbReference type="InterPro" id="IPR050266">
    <property type="entry name" value="AB_hydrolase_sf"/>
</dbReference>
<reference evidence="2 3" key="1">
    <citation type="submission" date="2020-09" db="EMBL/GenBank/DDBJ databases">
        <title>Methylomonas albis sp. nov. and Methylomonas fluvii sp. nov.: Two cold-adapted methanotrophs from the River Elbe and an amended description of Methylovulum psychrotolerans strain Eb1.</title>
        <authorList>
            <person name="Bussmann I.K."/>
            <person name="Klings K.-W."/>
            <person name="Warnstedt J."/>
            <person name="Hoppert M."/>
            <person name="Saborowski A."/>
            <person name="Horn F."/>
            <person name="Liebner S."/>
        </authorList>
    </citation>
    <scope>NUCLEOTIDE SEQUENCE [LARGE SCALE GENOMIC DNA]</scope>
    <source>
        <strain evidence="2 3">EbB</strain>
    </source>
</reference>
<evidence type="ECO:0000313" key="3">
    <source>
        <dbReference type="Proteomes" id="UP000641152"/>
    </source>
</evidence>
<protein>
    <submittedName>
        <fullName evidence="2">Alpha/beta hydrolase</fullName>
    </submittedName>
</protein>